<evidence type="ECO:0000256" key="11">
    <source>
        <dbReference type="ARBA" id="ARBA00052919"/>
    </source>
</evidence>
<evidence type="ECO:0000256" key="6">
    <source>
        <dbReference type="ARBA" id="ARBA00022679"/>
    </source>
</evidence>
<evidence type="ECO:0000256" key="15">
    <source>
        <dbReference type="HAMAP-Rule" id="MF_01218"/>
    </source>
</evidence>
<dbReference type="InterPro" id="IPR050054">
    <property type="entry name" value="UPRTase/APRTase"/>
</dbReference>
<dbReference type="PANTHER" id="PTHR32315:SF4">
    <property type="entry name" value="URACIL PHOSPHORIBOSYLTRANSFERASE, CHLOROPLASTIC"/>
    <property type="match status" value="1"/>
</dbReference>
<dbReference type="NCBIfam" id="TIGR01091">
    <property type="entry name" value="upp"/>
    <property type="match status" value="1"/>
</dbReference>
<comment type="caution">
    <text evidence="17">The sequence shown here is derived from an EMBL/GenBank/DDBJ whole genome shotgun (WGS) entry which is preliminary data.</text>
</comment>
<comment type="function">
    <text evidence="12 15">Catalyzes the conversion of uracil and 5-phospho-alpha-D-ribose 1-diphosphate (PRPP) to UMP and diphosphate.</text>
</comment>
<sequence>MVTIIKHPLIETKMSILREKSTKPKDFRQILEEIAELMAYEVFKDLEYVEDGQIETPMKEKAPKYVLKRNIILVPILRAGIGMVEGVQRIVPNAHIGVIGLTRDEKTLEPMEYYFKVPNDLEAECVLIDPMLATGGSAKFAIEALKKRGYKHIKLMCLVGCDQGIQTIETSHPEVEIYLSAKDPILNEKGYILPGLGDAGDRIFGTNAND</sequence>
<proteinExistence type="inferred from homology"/>
<feature type="binding site" evidence="15">
    <location>
        <position position="103"/>
    </location>
    <ligand>
        <name>5-phospho-alpha-D-ribose 1-diphosphate</name>
        <dbReference type="ChEBI" id="CHEBI:58017"/>
    </ligand>
</feature>
<evidence type="ECO:0000256" key="7">
    <source>
        <dbReference type="ARBA" id="ARBA00022741"/>
    </source>
</evidence>
<feature type="binding site" evidence="15">
    <location>
        <begin position="197"/>
        <end position="199"/>
    </location>
    <ligand>
        <name>uracil</name>
        <dbReference type="ChEBI" id="CHEBI:17568"/>
    </ligand>
</feature>
<protein>
    <recommendedName>
        <fullName evidence="13 15">Uracil phosphoribosyltransferase</fullName>
        <ecNumber evidence="3 15">2.4.2.9</ecNumber>
    </recommendedName>
    <alternativeName>
        <fullName evidence="10 15">UMP pyrophosphorylase</fullName>
    </alternativeName>
    <alternativeName>
        <fullName evidence="14 15">UPRTase</fullName>
    </alternativeName>
</protein>
<evidence type="ECO:0000313" key="17">
    <source>
        <dbReference type="EMBL" id="MBO8414106.1"/>
    </source>
</evidence>
<evidence type="ECO:0000256" key="5">
    <source>
        <dbReference type="ARBA" id="ARBA00022676"/>
    </source>
</evidence>
<comment type="pathway">
    <text evidence="1 15">Pyrimidine metabolism; UMP biosynthesis via salvage pathway; UMP from uracil: step 1/1.</text>
</comment>
<keyword evidence="6 15" id="KW-0808">Transferase</keyword>
<evidence type="ECO:0000256" key="3">
    <source>
        <dbReference type="ARBA" id="ARBA00011894"/>
    </source>
</evidence>
<comment type="similarity">
    <text evidence="2 15">Belongs to the UPRTase family.</text>
</comment>
<dbReference type="FunFam" id="3.40.50.2020:FF:000003">
    <property type="entry name" value="Uracil phosphoribosyltransferase"/>
    <property type="match status" value="1"/>
</dbReference>
<dbReference type="InterPro" id="IPR005765">
    <property type="entry name" value="UPRT"/>
</dbReference>
<evidence type="ECO:0000313" key="18">
    <source>
        <dbReference type="Proteomes" id="UP000823629"/>
    </source>
</evidence>
<dbReference type="Pfam" id="PF14681">
    <property type="entry name" value="UPRTase"/>
    <property type="match status" value="1"/>
</dbReference>
<comment type="activity regulation">
    <text evidence="15">Allosterically activated by GTP.</text>
</comment>
<dbReference type="CDD" id="cd06223">
    <property type="entry name" value="PRTases_typeI"/>
    <property type="match status" value="1"/>
</dbReference>
<dbReference type="GO" id="GO:0005737">
    <property type="term" value="C:cytoplasm"/>
    <property type="evidence" value="ECO:0007669"/>
    <property type="project" value="UniProtKB-ARBA"/>
</dbReference>
<evidence type="ECO:0000256" key="1">
    <source>
        <dbReference type="ARBA" id="ARBA00005180"/>
    </source>
</evidence>
<evidence type="ECO:0000256" key="9">
    <source>
        <dbReference type="ARBA" id="ARBA00023134"/>
    </source>
</evidence>
<dbReference type="AlphaFoldDB" id="A0A9D9D9T6"/>
<name>A0A9D9D9T6_9BACL</name>
<feature type="domain" description="Phosphoribosyltransferase" evidence="16">
    <location>
        <begin position="5"/>
        <end position="206"/>
    </location>
</feature>
<keyword evidence="5 15" id="KW-0328">Glycosyltransferase</keyword>
<reference evidence="17" key="1">
    <citation type="submission" date="2020-10" db="EMBL/GenBank/DDBJ databases">
        <authorList>
            <person name="Gilroy R."/>
        </authorList>
    </citation>
    <scope>NUCLEOTIDE SEQUENCE</scope>
    <source>
        <strain evidence="17">1748</strain>
    </source>
</reference>
<dbReference type="GO" id="GO:0005525">
    <property type="term" value="F:GTP binding"/>
    <property type="evidence" value="ECO:0007669"/>
    <property type="project" value="UniProtKB-KW"/>
</dbReference>
<organism evidence="17 18">
    <name type="scientific">Candidatus Scatoplasma merdavium</name>
    <dbReference type="NCBI Taxonomy" id="2840932"/>
    <lineage>
        <taxon>Bacteria</taxon>
        <taxon>Bacillati</taxon>
        <taxon>Bacillota</taxon>
        <taxon>Bacilli</taxon>
        <taxon>Bacillales</taxon>
        <taxon>Candidatus Scatoplasma</taxon>
    </lineage>
</organism>
<feature type="binding site" evidence="15">
    <location>
        <position position="198"/>
    </location>
    <ligand>
        <name>5-phospho-alpha-D-ribose 1-diphosphate</name>
        <dbReference type="ChEBI" id="CHEBI:58017"/>
    </ligand>
</feature>
<evidence type="ECO:0000259" key="16">
    <source>
        <dbReference type="Pfam" id="PF14681"/>
    </source>
</evidence>
<evidence type="ECO:0000256" key="2">
    <source>
        <dbReference type="ARBA" id="ARBA00009516"/>
    </source>
</evidence>
<dbReference type="Gene3D" id="3.40.50.2020">
    <property type="match status" value="1"/>
</dbReference>
<evidence type="ECO:0000256" key="13">
    <source>
        <dbReference type="ARBA" id="ARBA00072146"/>
    </source>
</evidence>
<keyword evidence="8 15" id="KW-0460">Magnesium</keyword>
<keyword evidence="7 15" id="KW-0547">Nucleotide-binding</keyword>
<keyword evidence="4 15" id="KW-0021">Allosteric enzyme</keyword>
<dbReference type="EC" id="2.4.2.9" evidence="3 15"/>
<dbReference type="GO" id="GO:0000287">
    <property type="term" value="F:magnesium ion binding"/>
    <property type="evidence" value="ECO:0007669"/>
    <property type="project" value="UniProtKB-UniRule"/>
</dbReference>
<dbReference type="GO" id="GO:0004845">
    <property type="term" value="F:uracil phosphoribosyltransferase activity"/>
    <property type="evidence" value="ECO:0007669"/>
    <property type="project" value="UniProtKB-UniRule"/>
</dbReference>
<dbReference type="NCBIfam" id="NF001097">
    <property type="entry name" value="PRK00129.1"/>
    <property type="match status" value="1"/>
</dbReference>
<dbReference type="HAMAP" id="MF_01218_B">
    <property type="entry name" value="Upp_B"/>
    <property type="match status" value="1"/>
</dbReference>
<comment type="cofactor">
    <cofactor evidence="15">
        <name>Mg(2+)</name>
        <dbReference type="ChEBI" id="CHEBI:18420"/>
    </cofactor>
    <text evidence="15">Binds 1 Mg(2+) ion per subunit. The magnesium is bound as Mg-PRPP.</text>
</comment>
<dbReference type="EMBL" id="JADING010000038">
    <property type="protein sequence ID" value="MBO8414106.1"/>
    <property type="molecule type" value="Genomic_DNA"/>
</dbReference>
<evidence type="ECO:0000256" key="14">
    <source>
        <dbReference type="ARBA" id="ARBA00079807"/>
    </source>
</evidence>
<reference evidence="17" key="2">
    <citation type="journal article" date="2021" name="PeerJ">
        <title>Extensive microbial diversity within the chicken gut microbiome revealed by metagenomics and culture.</title>
        <authorList>
            <person name="Gilroy R."/>
            <person name="Ravi A."/>
            <person name="Getino M."/>
            <person name="Pursley I."/>
            <person name="Horton D.L."/>
            <person name="Alikhan N.F."/>
            <person name="Baker D."/>
            <person name="Gharbi K."/>
            <person name="Hall N."/>
            <person name="Watson M."/>
            <person name="Adriaenssens E.M."/>
            <person name="Foster-Nyarko E."/>
            <person name="Jarju S."/>
            <person name="Secka A."/>
            <person name="Antonio M."/>
            <person name="Oren A."/>
            <person name="Chaudhuri R.R."/>
            <person name="La Ragione R."/>
            <person name="Hildebrand F."/>
            <person name="Pallen M.J."/>
        </authorList>
    </citation>
    <scope>NUCLEOTIDE SEQUENCE</scope>
    <source>
        <strain evidence="17">1748</strain>
    </source>
</reference>
<accession>A0A9D9D9T6</accession>
<evidence type="ECO:0000256" key="12">
    <source>
        <dbReference type="ARBA" id="ARBA00056901"/>
    </source>
</evidence>
<dbReference type="InterPro" id="IPR000836">
    <property type="entry name" value="PRTase_dom"/>
</dbReference>
<evidence type="ECO:0000256" key="8">
    <source>
        <dbReference type="ARBA" id="ARBA00022842"/>
    </source>
</evidence>
<dbReference type="InterPro" id="IPR034332">
    <property type="entry name" value="Upp_B"/>
</dbReference>
<evidence type="ECO:0000256" key="10">
    <source>
        <dbReference type="ARBA" id="ARBA00031082"/>
    </source>
</evidence>
<feature type="binding site" evidence="15">
    <location>
        <begin position="129"/>
        <end position="137"/>
    </location>
    <ligand>
        <name>5-phospho-alpha-D-ribose 1-diphosphate</name>
        <dbReference type="ChEBI" id="CHEBI:58017"/>
    </ligand>
</feature>
<dbReference type="Proteomes" id="UP000823629">
    <property type="component" value="Unassembled WGS sequence"/>
</dbReference>
<dbReference type="InterPro" id="IPR029057">
    <property type="entry name" value="PRTase-like"/>
</dbReference>
<dbReference type="GO" id="GO:0006223">
    <property type="term" value="P:uracil salvage"/>
    <property type="evidence" value="ECO:0007669"/>
    <property type="project" value="InterPro"/>
</dbReference>
<comment type="catalytic activity">
    <reaction evidence="11 15">
        <text>UMP + diphosphate = 5-phospho-alpha-D-ribose 1-diphosphate + uracil</text>
        <dbReference type="Rhea" id="RHEA:13017"/>
        <dbReference type="ChEBI" id="CHEBI:17568"/>
        <dbReference type="ChEBI" id="CHEBI:33019"/>
        <dbReference type="ChEBI" id="CHEBI:57865"/>
        <dbReference type="ChEBI" id="CHEBI:58017"/>
        <dbReference type="EC" id="2.4.2.9"/>
    </reaction>
</comment>
<dbReference type="SUPFAM" id="SSF53271">
    <property type="entry name" value="PRTase-like"/>
    <property type="match status" value="1"/>
</dbReference>
<dbReference type="PANTHER" id="PTHR32315">
    <property type="entry name" value="ADENINE PHOSPHORIBOSYLTRANSFERASE"/>
    <property type="match status" value="1"/>
</dbReference>
<dbReference type="GO" id="GO:0044206">
    <property type="term" value="P:UMP salvage"/>
    <property type="evidence" value="ECO:0007669"/>
    <property type="project" value="UniProtKB-UniRule"/>
</dbReference>
<evidence type="ECO:0000256" key="4">
    <source>
        <dbReference type="ARBA" id="ARBA00022533"/>
    </source>
</evidence>
<gene>
    <name evidence="15 17" type="primary">upp</name>
    <name evidence="17" type="ORF">IAC78_01305</name>
</gene>
<keyword evidence="9 15" id="KW-0342">GTP-binding</keyword>
<feature type="binding site" evidence="15">
    <location>
        <position position="78"/>
    </location>
    <ligand>
        <name>5-phospho-alpha-D-ribose 1-diphosphate</name>
        <dbReference type="ChEBI" id="CHEBI:58017"/>
    </ligand>
</feature>
<feature type="binding site" evidence="15">
    <location>
        <position position="192"/>
    </location>
    <ligand>
        <name>uracil</name>
        <dbReference type="ChEBI" id="CHEBI:17568"/>
    </ligand>
</feature>